<proteinExistence type="inferred from homology"/>
<dbReference type="Pfam" id="PF00378">
    <property type="entry name" value="ECH_1"/>
    <property type="match status" value="1"/>
</dbReference>
<accession>A0ABV5D099</accession>
<dbReference type="SUPFAM" id="SSF52096">
    <property type="entry name" value="ClpP/crotonase"/>
    <property type="match status" value="1"/>
</dbReference>
<dbReference type="PANTHER" id="PTHR43802:SF1">
    <property type="entry name" value="IP11341P-RELATED"/>
    <property type="match status" value="1"/>
</dbReference>
<dbReference type="InterPro" id="IPR001753">
    <property type="entry name" value="Enoyl-CoA_hydra/iso"/>
</dbReference>
<evidence type="ECO:0000313" key="3">
    <source>
        <dbReference type="EMBL" id="MFB6397689.1"/>
    </source>
</evidence>
<dbReference type="InterPro" id="IPR018376">
    <property type="entry name" value="Enoyl-CoA_hyd/isom_CS"/>
</dbReference>
<dbReference type="RefSeq" id="WP_375736687.1">
    <property type="nucleotide sequence ID" value="NZ_JBCGDC010000160.1"/>
</dbReference>
<dbReference type="PANTHER" id="PTHR43802">
    <property type="entry name" value="ENOYL-COA HYDRATASE"/>
    <property type="match status" value="1"/>
</dbReference>
<evidence type="ECO:0000256" key="1">
    <source>
        <dbReference type="ARBA" id="ARBA00005254"/>
    </source>
</evidence>
<dbReference type="PROSITE" id="PS00166">
    <property type="entry name" value="ENOYL_COA_HYDRATASE"/>
    <property type="match status" value="1"/>
</dbReference>
<comment type="caution">
    <text evidence="3">The sequence shown here is derived from an EMBL/GenBank/DDBJ whole genome shotgun (WGS) entry which is preliminary data.</text>
</comment>
<reference evidence="3 4" key="1">
    <citation type="submission" date="2024-04" db="EMBL/GenBank/DDBJ databases">
        <title>Polymorphospora sp. isolated from Baiyangdian Lake in Xiong'an New Area.</title>
        <authorList>
            <person name="Zhang X."/>
            <person name="Liu J."/>
        </authorList>
    </citation>
    <scope>NUCLEOTIDE SEQUENCE [LARGE SCALE GENOMIC DNA]</scope>
    <source>
        <strain evidence="3 4">2-325</strain>
    </source>
</reference>
<gene>
    <name evidence="3" type="ORF">AAFH96_32045</name>
</gene>
<keyword evidence="4" id="KW-1185">Reference proteome</keyword>
<dbReference type="Gene3D" id="3.90.226.10">
    <property type="entry name" value="2-enoyl-CoA Hydratase, Chain A, domain 1"/>
    <property type="match status" value="1"/>
</dbReference>
<organism evidence="3 4">
    <name type="scientific">Polymorphospora lycopeni</name>
    <dbReference type="NCBI Taxonomy" id="3140240"/>
    <lineage>
        <taxon>Bacteria</taxon>
        <taxon>Bacillati</taxon>
        <taxon>Actinomycetota</taxon>
        <taxon>Actinomycetes</taxon>
        <taxon>Micromonosporales</taxon>
        <taxon>Micromonosporaceae</taxon>
        <taxon>Polymorphospora</taxon>
    </lineage>
</organism>
<feature type="non-terminal residue" evidence="3">
    <location>
        <position position="1"/>
    </location>
</feature>
<comment type="similarity">
    <text evidence="1 2">Belongs to the enoyl-CoA hydratase/isomerase family.</text>
</comment>
<dbReference type="InterPro" id="IPR029045">
    <property type="entry name" value="ClpP/crotonase-like_dom_sf"/>
</dbReference>
<evidence type="ECO:0000256" key="2">
    <source>
        <dbReference type="RuleBase" id="RU003707"/>
    </source>
</evidence>
<evidence type="ECO:0000313" key="4">
    <source>
        <dbReference type="Proteomes" id="UP001582793"/>
    </source>
</evidence>
<dbReference type="CDD" id="cd06558">
    <property type="entry name" value="crotonase-like"/>
    <property type="match status" value="1"/>
</dbReference>
<sequence length="261" mass="26800">GDPGAPVLVEQRGEVRWLRLNRPRRRNAIDPALLSALDAAVAAAATDPDTAVVVLAGTGTSFCAGADLRHLRSVAATGADPLDFLGRVSACLDRIERVGKPVVAAVHGHVVAGGLELALVCDVVVAREGTLIGDGHVRNGLLPAAGSSVRLPRRVGEPLARWLALTGGLLPAEAFTASGFVHAVAPADRFDELVAATAGRLARAAGPAQTGFKNLLYDVRDLPAGPALAAELDAFGAHWAATDMTAALDRFLGAATGEGRR</sequence>
<dbReference type="EMBL" id="JBCGDC010000160">
    <property type="protein sequence ID" value="MFB6397689.1"/>
    <property type="molecule type" value="Genomic_DNA"/>
</dbReference>
<name>A0ABV5D099_9ACTN</name>
<protein>
    <submittedName>
        <fullName evidence="3">Enoyl-CoA hydratase/isomerase family protein</fullName>
    </submittedName>
</protein>
<dbReference type="Proteomes" id="UP001582793">
    <property type="component" value="Unassembled WGS sequence"/>
</dbReference>